<evidence type="ECO:0000313" key="2">
    <source>
        <dbReference type="Proteomes" id="UP000009045"/>
    </source>
</evidence>
<proteinExistence type="predicted"/>
<dbReference type="KEGG" id="smx:SM11_pC1420"/>
<reference evidence="1 2" key="1">
    <citation type="journal article" date="2011" name="J. Biotechnol.">
        <title>The complete genome sequence of the dominant Sinorhizobium meliloti field isolate SM11 extends the S. meliloti pan-genome.</title>
        <authorList>
            <person name="Schneiker-Bekel S."/>
            <person name="Wibberg D."/>
            <person name="Bekel T."/>
            <person name="Blom J."/>
            <person name="Linke B."/>
            <person name="Neuweger H."/>
            <person name="Stiens M."/>
            <person name="Vorholter F.J."/>
            <person name="Weidner S."/>
            <person name="Goesmann A."/>
            <person name="Puhler A."/>
            <person name="Schluter A."/>
        </authorList>
    </citation>
    <scope>NUCLEOTIDE SEQUENCE [LARGE SCALE GENOMIC DNA]</scope>
    <source>
        <strain evidence="1 2">SM11</strain>
        <plasmid evidence="2">pSmeSM11c</plasmid>
    </source>
</reference>
<protein>
    <submittedName>
        <fullName evidence="1">Uncharacterized protein</fullName>
    </submittedName>
</protein>
<dbReference type="HOGENOM" id="CLU_3122700_0_0_5"/>
<keyword evidence="1" id="KW-0614">Plasmid</keyword>
<organism evidence="1 2">
    <name type="scientific">Sinorhizobium meliloti (strain SM11)</name>
    <dbReference type="NCBI Taxonomy" id="707241"/>
    <lineage>
        <taxon>Bacteria</taxon>
        <taxon>Pseudomonadati</taxon>
        <taxon>Pseudomonadota</taxon>
        <taxon>Alphaproteobacteria</taxon>
        <taxon>Hyphomicrobiales</taxon>
        <taxon>Rhizobiaceae</taxon>
        <taxon>Sinorhizobium/Ensifer group</taxon>
        <taxon>Sinorhizobium</taxon>
    </lineage>
</organism>
<dbReference type="AlphaFoldDB" id="F7XBH5"/>
<geneLocation type="plasmid" evidence="1 2">
    <name>pSmeSM11c</name>
</geneLocation>
<accession>F7XBH5</accession>
<evidence type="ECO:0000313" key="1">
    <source>
        <dbReference type="EMBL" id="AEH82493.1"/>
    </source>
</evidence>
<dbReference type="EMBL" id="CP001831">
    <property type="protein sequence ID" value="AEH82493.1"/>
    <property type="molecule type" value="Genomic_DNA"/>
</dbReference>
<gene>
    <name evidence="1" type="ordered locus">SM11_pC1420</name>
</gene>
<sequence>MTFDTYAQPASFCPSGASEMSQIFGRVVIALVLSIENRIKDQQEPPLMNE</sequence>
<name>F7XBH5_SINMM</name>
<dbReference type="Proteomes" id="UP000009045">
    <property type="component" value="Plasmid pSmeSM11c"/>
</dbReference>